<reference evidence="2" key="1">
    <citation type="journal article" date="2014" name="Int. J. Syst. Evol. Microbiol.">
        <title>Complete genome of a new Firmicutes species belonging to the dominant human colonic microbiota ('Ruminococcus bicirculans') reveals two chromosomes and a selective capacity to utilize plant glucans.</title>
        <authorList>
            <consortium name="NISC Comparative Sequencing Program"/>
            <person name="Wegmann U."/>
            <person name="Louis P."/>
            <person name="Goesmann A."/>
            <person name="Henrissat B."/>
            <person name="Duncan S.H."/>
            <person name="Flint H.J."/>
        </authorList>
    </citation>
    <scope>NUCLEOTIDE SEQUENCE</scope>
    <source>
        <strain evidence="2">JCM 17590</strain>
    </source>
</reference>
<reference evidence="2" key="2">
    <citation type="submission" date="2023-12" db="EMBL/GenBank/DDBJ databases">
        <authorList>
            <person name="Sun Q."/>
            <person name="Inoue M."/>
        </authorList>
    </citation>
    <scope>NUCLEOTIDE SEQUENCE</scope>
    <source>
        <strain evidence="2">JCM 17590</strain>
    </source>
</reference>
<organism evidence="2 3">
    <name type="scientific">Gryllotalpicola daejeonensis</name>
    <dbReference type="NCBI Taxonomy" id="993087"/>
    <lineage>
        <taxon>Bacteria</taxon>
        <taxon>Bacillati</taxon>
        <taxon>Actinomycetota</taxon>
        <taxon>Actinomycetes</taxon>
        <taxon>Micrococcales</taxon>
        <taxon>Microbacteriaceae</taxon>
        <taxon>Gryllotalpicola</taxon>
    </lineage>
</organism>
<dbReference type="PANTHER" id="PTHR35010">
    <property type="entry name" value="BLL4672 PROTEIN-RELATED"/>
    <property type="match status" value="1"/>
</dbReference>
<dbReference type="Proteomes" id="UP001415169">
    <property type="component" value="Unassembled WGS sequence"/>
</dbReference>
<comment type="caution">
    <text evidence="2">The sequence shown here is derived from an EMBL/GenBank/DDBJ whole genome shotgun (WGS) entry which is preliminary data.</text>
</comment>
<dbReference type="EMBL" id="BAABBV010000001">
    <property type="protein sequence ID" value="GAA4154794.1"/>
    <property type="molecule type" value="Genomic_DNA"/>
</dbReference>
<dbReference type="Gene3D" id="1.10.260.40">
    <property type="entry name" value="lambda repressor-like DNA-binding domains"/>
    <property type="match status" value="1"/>
</dbReference>
<keyword evidence="3" id="KW-1185">Reference proteome</keyword>
<dbReference type="Pfam" id="PF17765">
    <property type="entry name" value="MLTR_LBD"/>
    <property type="match status" value="1"/>
</dbReference>
<dbReference type="Pfam" id="PF13560">
    <property type="entry name" value="HTH_31"/>
    <property type="match status" value="1"/>
</dbReference>
<accession>A0ABP7ZDV3</accession>
<dbReference type="InterPro" id="IPR001387">
    <property type="entry name" value="Cro/C1-type_HTH"/>
</dbReference>
<evidence type="ECO:0000259" key="1">
    <source>
        <dbReference type="SMART" id="SM00530"/>
    </source>
</evidence>
<gene>
    <name evidence="2" type="ORF">GCM10022286_02810</name>
</gene>
<dbReference type="CDD" id="cd00093">
    <property type="entry name" value="HTH_XRE"/>
    <property type="match status" value="1"/>
</dbReference>
<dbReference type="InterPro" id="IPR041413">
    <property type="entry name" value="MLTR_LBD"/>
</dbReference>
<sequence>MPSYPGIQCVLILVVMAPGQKTAARNELGSFLRSRRERITPDQVGLPAGGRRRTPGLRREEVAMLAGVGVTWYTWLEQGRDISPSPGVLDAIARALRLDSDEREHLWLLAVGRGAGEPDPSGGVVTEGHLALLAGLMPTPACIQTDKFDILASNASYRFLIDDLDKGSVADRNCMVRAFLDPVWAAAYPDYEEATARMVARLRSALPRHLDDPSWTALVERMRTESPRFRKLWQQREVVTSTAPQQVFRSRRVGTVRVHFIRLWLENTPSVRLISMQPVTAADARRLARLAELVADEPVVTTRPSVAAQLPVLAA</sequence>
<dbReference type="SUPFAM" id="SSF47413">
    <property type="entry name" value="lambda repressor-like DNA-binding domains"/>
    <property type="match status" value="1"/>
</dbReference>
<proteinExistence type="predicted"/>
<name>A0ABP7ZDV3_9MICO</name>
<dbReference type="InterPro" id="IPR010982">
    <property type="entry name" value="Lambda_DNA-bd_dom_sf"/>
</dbReference>
<protein>
    <submittedName>
        <fullName evidence="2">Helix-turn-helix transcriptional regulator</fullName>
    </submittedName>
</protein>
<dbReference type="Gene3D" id="3.30.450.180">
    <property type="match status" value="1"/>
</dbReference>
<feature type="domain" description="HTH cro/C1-type" evidence="1">
    <location>
        <begin position="31"/>
        <end position="103"/>
    </location>
</feature>
<evidence type="ECO:0000313" key="2">
    <source>
        <dbReference type="EMBL" id="GAA4154794.1"/>
    </source>
</evidence>
<evidence type="ECO:0000313" key="3">
    <source>
        <dbReference type="Proteomes" id="UP001415169"/>
    </source>
</evidence>
<dbReference type="PANTHER" id="PTHR35010:SF2">
    <property type="entry name" value="BLL4672 PROTEIN"/>
    <property type="match status" value="1"/>
</dbReference>
<dbReference type="SMART" id="SM00530">
    <property type="entry name" value="HTH_XRE"/>
    <property type="match status" value="1"/>
</dbReference>